<dbReference type="OrthoDB" id="416496at2759"/>
<dbReference type="PANTHER" id="PTHR13386:SF1">
    <property type="entry name" value="HISTONE PARYLATION FACTOR 1"/>
    <property type="match status" value="1"/>
</dbReference>
<dbReference type="EMBL" id="CAJGYM010000029">
    <property type="protein sequence ID" value="CAD6192710.1"/>
    <property type="molecule type" value="Genomic_DNA"/>
</dbReference>
<feature type="domain" description="PBZ-type" evidence="7">
    <location>
        <begin position="1"/>
        <end position="23"/>
    </location>
</feature>
<keyword evidence="5" id="KW-0539">Nucleus</keyword>
<keyword evidence="9" id="KW-1185">Reference proteome</keyword>
<dbReference type="Proteomes" id="UP000835052">
    <property type="component" value="Unassembled WGS sequence"/>
</dbReference>
<evidence type="ECO:0000256" key="5">
    <source>
        <dbReference type="ARBA" id="ARBA00023242"/>
    </source>
</evidence>
<evidence type="ECO:0000256" key="2">
    <source>
        <dbReference type="ARBA" id="ARBA00004286"/>
    </source>
</evidence>
<evidence type="ECO:0000256" key="3">
    <source>
        <dbReference type="ARBA" id="ARBA00010803"/>
    </source>
</evidence>
<feature type="region of interest" description="Disordered" evidence="6">
    <location>
        <begin position="21"/>
        <end position="106"/>
    </location>
</feature>
<comment type="caution">
    <text evidence="8">The sequence shown here is derived from an EMBL/GenBank/DDBJ whole genome shotgun (WGS) entry which is preliminary data.</text>
</comment>
<reference evidence="8" key="1">
    <citation type="submission" date="2020-10" db="EMBL/GenBank/DDBJ databases">
        <authorList>
            <person name="Kikuchi T."/>
        </authorList>
    </citation>
    <scope>NUCLEOTIDE SEQUENCE</scope>
    <source>
        <strain evidence="8">NKZ352</strain>
    </source>
</reference>
<dbReference type="GO" id="GO:0005634">
    <property type="term" value="C:nucleus"/>
    <property type="evidence" value="ECO:0007669"/>
    <property type="project" value="UniProtKB-SubCell"/>
</dbReference>
<evidence type="ECO:0000313" key="8">
    <source>
        <dbReference type="EMBL" id="CAD6192710.1"/>
    </source>
</evidence>
<accession>A0A8S1HHG1</accession>
<sequence>MPACKHGKNCYRKNLEHLKEFHPDRHDQMTGGTGLDKKEEDTVGGGAKSEEAIEKWFKAAPKKRQKPSAKAPKKEERENDPKVQNLIDAVTAESPSPKAKKAKIEENPNEVNSEWIPEIARRFWEERAKILNPEAPLDCLSSVKSARLAGPFRILNGEKVEDPVLLDRFLTDLPEMQTFLTHSGGRYAFWRDDPKTKEPFIVHAESREFFPKLEVVGDRIEHAIVHLCGREKASEFLPSEDVGNILKEMKVFKAKRNKIKLGSSHDVGIWVSVVEDRGYRPLAYSAKEMKKMLETIRKTEDEALKKKFMQNITRELNNVHIANDEIDFGTGIEFGHWLFLANIPQVENMCKVSLTTSYKLLGRHSHIETLEKTLKLRKSVSL</sequence>
<evidence type="ECO:0000256" key="4">
    <source>
        <dbReference type="ARBA" id="ARBA00022454"/>
    </source>
</evidence>
<evidence type="ECO:0000313" key="9">
    <source>
        <dbReference type="Proteomes" id="UP000835052"/>
    </source>
</evidence>
<dbReference type="PANTHER" id="PTHR13386">
    <property type="entry name" value="HISTONE PARYLATION FACTOR 1"/>
    <property type="match status" value="1"/>
</dbReference>
<proteinExistence type="inferred from homology"/>
<dbReference type="GO" id="GO:0006974">
    <property type="term" value="P:DNA damage response"/>
    <property type="evidence" value="ECO:0007669"/>
    <property type="project" value="InterPro"/>
</dbReference>
<organism evidence="8 9">
    <name type="scientific">Caenorhabditis auriculariae</name>
    <dbReference type="NCBI Taxonomy" id="2777116"/>
    <lineage>
        <taxon>Eukaryota</taxon>
        <taxon>Metazoa</taxon>
        <taxon>Ecdysozoa</taxon>
        <taxon>Nematoda</taxon>
        <taxon>Chromadorea</taxon>
        <taxon>Rhabditida</taxon>
        <taxon>Rhabditina</taxon>
        <taxon>Rhabditomorpha</taxon>
        <taxon>Rhabditoidea</taxon>
        <taxon>Rhabditidae</taxon>
        <taxon>Peloderinae</taxon>
        <taxon>Caenorhabditis</taxon>
    </lineage>
</organism>
<dbReference type="Pfam" id="PF10228">
    <property type="entry name" value="HPF1"/>
    <property type="match status" value="1"/>
</dbReference>
<comment type="subcellular location">
    <subcellularLocation>
        <location evidence="2">Chromosome</location>
    </subcellularLocation>
    <subcellularLocation>
        <location evidence="1">Nucleus</location>
    </subcellularLocation>
</comment>
<feature type="compositionally biased region" description="Basic and acidic residues" evidence="6">
    <location>
        <begin position="72"/>
        <end position="81"/>
    </location>
</feature>
<dbReference type="InterPro" id="IPR019361">
    <property type="entry name" value="HPF1"/>
</dbReference>
<dbReference type="GO" id="GO:0072572">
    <property type="term" value="F:poly-ADP-D-ribose binding"/>
    <property type="evidence" value="ECO:0007669"/>
    <property type="project" value="TreeGrafter"/>
</dbReference>
<protein>
    <recommendedName>
        <fullName evidence="7">PBZ-type domain-containing protein</fullName>
    </recommendedName>
</protein>
<dbReference type="InterPro" id="IPR019406">
    <property type="entry name" value="APLF_PBZ"/>
</dbReference>
<gene>
    <name evidence="8" type="ORF">CAUJ_LOCUS8629</name>
</gene>
<dbReference type="GO" id="GO:0042393">
    <property type="term" value="F:histone binding"/>
    <property type="evidence" value="ECO:0007669"/>
    <property type="project" value="InterPro"/>
</dbReference>
<evidence type="ECO:0000256" key="6">
    <source>
        <dbReference type="SAM" id="MobiDB-lite"/>
    </source>
</evidence>
<dbReference type="GO" id="GO:0005694">
    <property type="term" value="C:chromosome"/>
    <property type="evidence" value="ECO:0007669"/>
    <property type="project" value="UniProtKB-SubCell"/>
</dbReference>
<dbReference type="AlphaFoldDB" id="A0A8S1HHG1"/>
<comment type="similarity">
    <text evidence="3">Belongs to the HPF1 family.</text>
</comment>
<dbReference type="Pfam" id="PF10283">
    <property type="entry name" value="zf-CCHH"/>
    <property type="match status" value="1"/>
</dbReference>
<evidence type="ECO:0000259" key="7">
    <source>
        <dbReference type="Pfam" id="PF10283"/>
    </source>
</evidence>
<feature type="compositionally biased region" description="Basic and acidic residues" evidence="6">
    <location>
        <begin position="48"/>
        <end position="57"/>
    </location>
</feature>
<name>A0A8S1HHG1_9PELO</name>
<keyword evidence="4" id="KW-0158">Chromosome</keyword>
<evidence type="ECO:0000256" key="1">
    <source>
        <dbReference type="ARBA" id="ARBA00004123"/>
    </source>
</evidence>